<protein>
    <recommendedName>
        <fullName evidence="3">Nucleotide pyrophosphohydrolase</fullName>
    </recommendedName>
</protein>
<gene>
    <name evidence="1" type="ORF">GCM10011575_25700</name>
</gene>
<reference evidence="1" key="1">
    <citation type="journal article" date="2014" name="Int. J. Syst. Evol. Microbiol.">
        <title>Complete genome sequence of Corynebacterium casei LMG S-19264T (=DSM 44701T), isolated from a smear-ripened cheese.</title>
        <authorList>
            <consortium name="US DOE Joint Genome Institute (JGI-PGF)"/>
            <person name="Walter F."/>
            <person name="Albersmeier A."/>
            <person name="Kalinowski J."/>
            <person name="Ruckert C."/>
        </authorList>
    </citation>
    <scope>NUCLEOTIDE SEQUENCE</scope>
    <source>
        <strain evidence="1">CGMCC 4.7306</strain>
    </source>
</reference>
<dbReference type="EMBL" id="BMMZ01000005">
    <property type="protein sequence ID" value="GGL66081.1"/>
    <property type="molecule type" value="Genomic_DNA"/>
</dbReference>
<evidence type="ECO:0000313" key="2">
    <source>
        <dbReference type="Proteomes" id="UP000613840"/>
    </source>
</evidence>
<keyword evidence="2" id="KW-1185">Reference proteome</keyword>
<dbReference type="Gene3D" id="1.10.287.1080">
    <property type="entry name" value="MazG-like"/>
    <property type="match status" value="1"/>
</dbReference>
<dbReference type="SUPFAM" id="SSF101386">
    <property type="entry name" value="all-alpha NTP pyrophosphatases"/>
    <property type="match status" value="1"/>
</dbReference>
<accession>A0A917W4E5</accession>
<dbReference type="Proteomes" id="UP000613840">
    <property type="component" value="Unassembled WGS sequence"/>
</dbReference>
<name>A0A917W4E5_9ACTN</name>
<comment type="caution">
    <text evidence="1">The sequence shown here is derived from an EMBL/GenBank/DDBJ whole genome shotgun (WGS) entry which is preliminary data.</text>
</comment>
<evidence type="ECO:0008006" key="3">
    <source>
        <dbReference type="Google" id="ProtNLM"/>
    </source>
</evidence>
<evidence type="ECO:0000313" key="1">
    <source>
        <dbReference type="EMBL" id="GGL66081.1"/>
    </source>
</evidence>
<sequence>MINCQDWGVEFHEMQESARQVRARFATYEHDRYDRSWTPAEIMLGFVGDVGDLSKLVQGKSGVRATPDLDSKVAHELADCLWSVLTLADCYNVDLASAFGSTMEELNGWLDEHDAGRGSTRA</sequence>
<reference evidence="1" key="2">
    <citation type="submission" date="2020-09" db="EMBL/GenBank/DDBJ databases">
        <authorList>
            <person name="Sun Q."/>
            <person name="Zhou Y."/>
        </authorList>
    </citation>
    <scope>NUCLEOTIDE SEQUENCE</scope>
    <source>
        <strain evidence="1">CGMCC 4.7306</strain>
    </source>
</reference>
<organism evidence="1 2">
    <name type="scientific">Microlunatus endophyticus</name>
    <dbReference type="NCBI Taxonomy" id="1716077"/>
    <lineage>
        <taxon>Bacteria</taxon>
        <taxon>Bacillati</taxon>
        <taxon>Actinomycetota</taxon>
        <taxon>Actinomycetes</taxon>
        <taxon>Propionibacteriales</taxon>
        <taxon>Propionibacteriaceae</taxon>
        <taxon>Microlunatus</taxon>
    </lineage>
</organism>
<proteinExistence type="predicted"/>
<dbReference type="AlphaFoldDB" id="A0A917W4E5"/>